<evidence type="ECO:0000313" key="2">
    <source>
        <dbReference type="Proteomes" id="UP000523601"/>
    </source>
</evidence>
<dbReference type="Proteomes" id="UP000523601">
    <property type="component" value="Unassembled WGS sequence"/>
</dbReference>
<sequence length="120" mass="13035">MAEKARLAYGAMDRGIQSPRDIEYKAFAKVTRGLKLAAESGKFQVSERAKALHENRQLWTILATDLAGNGNKLQPTLRADLLSLAAFAIKQSSLAIRDPSLLAGLIEVNTNIMRGLGAQK</sequence>
<evidence type="ECO:0000313" key="1">
    <source>
        <dbReference type="EMBL" id="NVO25958.1"/>
    </source>
</evidence>
<dbReference type="Pfam" id="PF07309">
    <property type="entry name" value="FlaF"/>
    <property type="match status" value="1"/>
</dbReference>
<gene>
    <name evidence="1" type="primary">flaF</name>
    <name evidence="1" type="ORF">HJ526_00870</name>
</gene>
<name>A0ABX2P938_9RHOB</name>
<protein>
    <submittedName>
        <fullName evidence="1">Flagellar biosynthesis regulator FlaF</fullName>
    </submittedName>
</protein>
<organism evidence="1 2">
    <name type="scientific">Donghicola mangrovi</name>
    <dbReference type="NCBI Taxonomy" id="2729614"/>
    <lineage>
        <taxon>Bacteria</taxon>
        <taxon>Pseudomonadati</taxon>
        <taxon>Pseudomonadota</taxon>
        <taxon>Alphaproteobacteria</taxon>
        <taxon>Rhodobacterales</taxon>
        <taxon>Roseobacteraceae</taxon>
        <taxon>Donghicola</taxon>
    </lineage>
</organism>
<reference evidence="1 2" key="1">
    <citation type="submission" date="2020-04" db="EMBL/GenBank/DDBJ databases">
        <title>Donghicola sp., a member of the Rhodobacteraceae family isolated from mangrove forest in Thailand.</title>
        <authorList>
            <person name="Charoenyingcharoen P."/>
            <person name="Yukphan P."/>
        </authorList>
    </citation>
    <scope>NUCLEOTIDE SEQUENCE [LARGE SCALE GENOMIC DNA]</scope>
    <source>
        <strain evidence="1 2">C2-DW-16</strain>
    </source>
</reference>
<keyword evidence="1" id="KW-0969">Cilium</keyword>
<accession>A0ABX2P938</accession>
<keyword evidence="2" id="KW-1185">Reference proteome</keyword>
<proteinExistence type="predicted"/>
<keyword evidence="1" id="KW-0282">Flagellum</keyword>
<keyword evidence="1" id="KW-0966">Cell projection</keyword>
<dbReference type="InterPro" id="IPR010845">
    <property type="entry name" value="FlaF"/>
</dbReference>
<dbReference type="NCBIfam" id="NF009435">
    <property type="entry name" value="PRK12794.1"/>
    <property type="match status" value="1"/>
</dbReference>
<dbReference type="RefSeq" id="WP_176852374.1">
    <property type="nucleotide sequence ID" value="NZ_JABCJD010000001.1"/>
</dbReference>
<comment type="caution">
    <text evidence="1">The sequence shown here is derived from an EMBL/GenBank/DDBJ whole genome shotgun (WGS) entry which is preliminary data.</text>
</comment>
<dbReference type="EMBL" id="JABCJD010000001">
    <property type="protein sequence ID" value="NVO25958.1"/>
    <property type="molecule type" value="Genomic_DNA"/>
</dbReference>